<name>R7QRR7_CHOCR</name>
<dbReference type="EMBL" id="HG002140">
    <property type="protein sequence ID" value="CDF40196.1"/>
    <property type="molecule type" value="Genomic_DNA"/>
</dbReference>
<organism evidence="14 15">
    <name type="scientific">Chondrus crispus</name>
    <name type="common">Carrageen Irish moss</name>
    <name type="synonym">Polymorpha crispa</name>
    <dbReference type="NCBI Taxonomy" id="2769"/>
    <lineage>
        <taxon>Eukaryota</taxon>
        <taxon>Rhodophyta</taxon>
        <taxon>Florideophyceae</taxon>
        <taxon>Rhodymeniophycidae</taxon>
        <taxon>Gigartinales</taxon>
        <taxon>Gigartinaceae</taxon>
        <taxon>Chondrus</taxon>
    </lineage>
</organism>
<accession>R7QRR7</accession>
<keyword evidence="6" id="KW-0679">Respiratory chain</keyword>
<keyword evidence="9" id="KW-0249">Electron transport</keyword>
<comment type="function">
    <text evidence="1">Accessory subunit of the mitochondrial membrane respiratory chain NADH dehydrogenase (Complex I), that is believed not to be involved in catalysis. Complex I functions in the transfer of electrons from NADH to the respiratory chain. The immediate electron acceptor for the enzyme is believed to be ubiquinone.</text>
</comment>
<feature type="compositionally biased region" description="Basic residues" evidence="13">
    <location>
        <begin position="84"/>
        <end position="94"/>
    </location>
</feature>
<dbReference type="RefSeq" id="XP_005710490.1">
    <property type="nucleotide sequence ID" value="XM_005710433.1"/>
</dbReference>
<evidence type="ECO:0000313" key="15">
    <source>
        <dbReference type="Proteomes" id="UP000012073"/>
    </source>
</evidence>
<evidence type="ECO:0000256" key="8">
    <source>
        <dbReference type="ARBA" id="ARBA00022792"/>
    </source>
</evidence>
<reference evidence="15" key="1">
    <citation type="journal article" date="2013" name="Proc. Natl. Acad. Sci. U.S.A.">
        <title>Genome structure and metabolic features in the red seaweed Chondrus crispus shed light on evolution of the Archaeplastida.</title>
        <authorList>
            <person name="Collen J."/>
            <person name="Porcel B."/>
            <person name="Carre W."/>
            <person name="Ball S.G."/>
            <person name="Chaparro C."/>
            <person name="Tonon T."/>
            <person name="Barbeyron T."/>
            <person name="Michel G."/>
            <person name="Noel B."/>
            <person name="Valentin K."/>
            <person name="Elias M."/>
            <person name="Artiguenave F."/>
            <person name="Arun A."/>
            <person name="Aury J.M."/>
            <person name="Barbosa-Neto J.F."/>
            <person name="Bothwell J.H."/>
            <person name="Bouget F.Y."/>
            <person name="Brillet L."/>
            <person name="Cabello-Hurtado F."/>
            <person name="Capella-Gutierrez S."/>
            <person name="Charrier B."/>
            <person name="Cladiere L."/>
            <person name="Cock J.M."/>
            <person name="Coelho S.M."/>
            <person name="Colleoni C."/>
            <person name="Czjzek M."/>
            <person name="Da Silva C."/>
            <person name="Delage L."/>
            <person name="Denoeud F."/>
            <person name="Deschamps P."/>
            <person name="Dittami S.M."/>
            <person name="Gabaldon T."/>
            <person name="Gachon C.M."/>
            <person name="Groisillier A."/>
            <person name="Herve C."/>
            <person name="Jabbari K."/>
            <person name="Katinka M."/>
            <person name="Kloareg B."/>
            <person name="Kowalczyk N."/>
            <person name="Labadie K."/>
            <person name="Leblanc C."/>
            <person name="Lopez P.J."/>
            <person name="McLachlan D.H."/>
            <person name="Meslet-Cladiere L."/>
            <person name="Moustafa A."/>
            <person name="Nehr Z."/>
            <person name="Nyvall Collen P."/>
            <person name="Panaud O."/>
            <person name="Partensky F."/>
            <person name="Poulain J."/>
            <person name="Rensing S.A."/>
            <person name="Rousvoal S."/>
            <person name="Samson G."/>
            <person name="Symeonidi A."/>
            <person name="Weissenbach J."/>
            <person name="Zambounis A."/>
            <person name="Wincker P."/>
            <person name="Boyen C."/>
        </authorList>
    </citation>
    <scope>NUCLEOTIDE SEQUENCE [LARGE SCALE GENOMIC DNA]</scope>
    <source>
        <strain evidence="15">cv. Stackhouse</strain>
    </source>
</reference>
<evidence type="ECO:0000256" key="6">
    <source>
        <dbReference type="ARBA" id="ARBA00022660"/>
    </source>
</evidence>
<dbReference type="InterPro" id="IPR017384">
    <property type="entry name" value="NADH_Ub_cplx-1_asu_su-1"/>
</dbReference>
<keyword evidence="11" id="KW-0496">Mitochondrion</keyword>
<evidence type="ECO:0000256" key="7">
    <source>
        <dbReference type="ARBA" id="ARBA00022692"/>
    </source>
</evidence>
<feature type="region of interest" description="Disordered" evidence="13">
    <location>
        <begin position="79"/>
        <end position="108"/>
    </location>
</feature>
<evidence type="ECO:0000256" key="4">
    <source>
        <dbReference type="ARBA" id="ARBA00016392"/>
    </source>
</evidence>
<keyword evidence="5" id="KW-0813">Transport</keyword>
<evidence type="ECO:0000313" key="14">
    <source>
        <dbReference type="EMBL" id="CDF40196.1"/>
    </source>
</evidence>
<dbReference type="Pfam" id="PF15879">
    <property type="entry name" value="MWFE"/>
    <property type="match status" value="1"/>
</dbReference>
<evidence type="ECO:0000256" key="5">
    <source>
        <dbReference type="ARBA" id="ARBA00022448"/>
    </source>
</evidence>
<dbReference type="Gramene" id="CDF40196">
    <property type="protein sequence ID" value="CDF40196"/>
    <property type="gene ID" value="CHC_T00000674001"/>
</dbReference>
<evidence type="ECO:0000256" key="2">
    <source>
        <dbReference type="ARBA" id="ARBA00004298"/>
    </source>
</evidence>
<dbReference type="Proteomes" id="UP000012073">
    <property type="component" value="Unassembled WGS sequence"/>
</dbReference>
<proteinExistence type="inferred from homology"/>
<dbReference type="GeneID" id="17318207"/>
<evidence type="ECO:0000256" key="13">
    <source>
        <dbReference type="SAM" id="MobiDB-lite"/>
    </source>
</evidence>
<gene>
    <name evidence="14" type="ORF">CHC_T00000674001</name>
</gene>
<comment type="subcellular location">
    <subcellularLocation>
        <location evidence="2">Mitochondrion inner membrane</location>
        <topology evidence="2">Single-pass membrane protein</topology>
        <orientation evidence="2">Matrix side</orientation>
    </subcellularLocation>
</comment>
<keyword evidence="8" id="KW-0999">Mitochondrion inner membrane</keyword>
<dbReference type="PANTHER" id="PTHR17098:SF2">
    <property type="entry name" value="NADH DEHYDROGENASE [UBIQUINONE] 1 ALPHA SUBCOMPLEX SUBUNIT 1"/>
    <property type="match status" value="1"/>
</dbReference>
<evidence type="ECO:0000256" key="1">
    <source>
        <dbReference type="ARBA" id="ARBA00003195"/>
    </source>
</evidence>
<dbReference type="GO" id="GO:0005743">
    <property type="term" value="C:mitochondrial inner membrane"/>
    <property type="evidence" value="ECO:0007669"/>
    <property type="project" value="UniProtKB-SubCell"/>
</dbReference>
<evidence type="ECO:0000256" key="12">
    <source>
        <dbReference type="ARBA" id="ARBA00023136"/>
    </source>
</evidence>
<evidence type="ECO:0000256" key="10">
    <source>
        <dbReference type="ARBA" id="ARBA00022989"/>
    </source>
</evidence>
<evidence type="ECO:0000256" key="11">
    <source>
        <dbReference type="ARBA" id="ARBA00023128"/>
    </source>
</evidence>
<dbReference type="PANTHER" id="PTHR17098">
    <property type="entry name" value="NADH-UBIQUINONE OXIDOREDUCTASE MWFE SUBUNIT"/>
    <property type="match status" value="1"/>
</dbReference>
<comment type="similarity">
    <text evidence="3">Belongs to the complex I NDUFA1 subunit family.</text>
</comment>
<dbReference type="OrthoDB" id="1920692at2759"/>
<keyword evidence="12" id="KW-0472">Membrane</keyword>
<keyword evidence="10" id="KW-1133">Transmembrane helix</keyword>
<sequence length="181" mass="20216">MKPGLLLFSRPSPCCKEILLSTGGCLGGAEGDDVVLLFWSATCTSHTRGHLLYCNSHCTHLALPSRVRSKSVHRFRLASASLPPHRHRPPRPHRLSPPPHQRPLRSARPPPFLTMTWLEAMPPLIIITGALAAMGSLQAAVHRGFNDGKNKKVQRDYFSHLMDKRDKRIREEVTAAEQPDQ</sequence>
<protein>
    <recommendedName>
        <fullName evidence="4">NADH dehydrogenase [ubiquinone] 1 alpha subcomplex subunit 1</fullName>
    </recommendedName>
</protein>
<dbReference type="AlphaFoldDB" id="R7QRR7"/>
<evidence type="ECO:0000256" key="3">
    <source>
        <dbReference type="ARBA" id="ARBA00009960"/>
    </source>
</evidence>
<evidence type="ECO:0000256" key="9">
    <source>
        <dbReference type="ARBA" id="ARBA00022982"/>
    </source>
</evidence>
<keyword evidence="7" id="KW-0812">Transmembrane</keyword>
<keyword evidence="15" id="KW-1185">Reference proteome</keyword>
<dbReference type="KEGG" id="ccp:CHC_T00000674001"/>